<comment type="similarity">
    <text evidence="3">Belongs to the RTC5 family.</text>
</comment>
<keyword evidence="5" id="KW-0963">Cytoplasm</keyword>
<sequence length="634" mass="69721">MGQAHSGEREAHMSHEALTQLLARKFAQKCFTPLELYELKDVFRSLADQEQQLRYLKEDTVAKFLEIPDVLGVSSVLFQMMSYIGAFPFLSDAPAVLGWEQMVMVITIMTERYKRILAQGAADRRKLLFNSLAVHDRKVSHLHAGEDAEGRLGTEKMMDSRATPVPQASASAVDEPGDEQADSEGIEQEDGLVLAALSSLDFVEAFKNEKRTQTEQGSAMIPADNFRKLVMLLLLSAPLGPQERLSLHAARLVGEELESLRSTAECILAAFLNVETSPGIKSSRFNSVLPVSLPFLFNGFNSLFEHFLFSKQSDFTQHKDESGAASRQPVGAIGIPQPLLQEQGSILNLNVLSQLSFFIPGETLFRRLRLLYSGDDDGFSMGSFETKVFNWRAPTILLVRGSRLEEDGPGFRASGNSAEANFTASLPPRRFPTGSGGRTDSDTLTFGVYLPEPWRHTHREAFGGEETVLFQLEPIHDVFHTSSLNTDRATFTRPSGATEHPGVTFGCPPPGQPSSSYGHHKSGVKSLGPVSLVLDSSFEFGCFTHDYSSRGGAFRGSVARNFDFQERFAIQSLEVWGCGGDEEARIQAERWAWEAREAEARRKINLGTGDIEADRALLEMAGLIGGNRSGGSMA</sequence>
<dbReference type="OrthoDB" id="289228at2759"/>
<evidence type="ECO:0000256" key="5">
    <source>
        <dbReference type="ARBA" id="ARBA00022490"/>
    </source>
</evidence>
<organism evidence="8 9">
    <name type="scientific">Coniochaeta pulveracea</name>
    <dbReference type="NCBI Taxonomy" id="177199"/>
    <lineage>
        <taxon>Eukaryota</taxon>
        <taxon>Fungi</taxon>
        <taxon>Dikarya</taxon>
        <taxon>Ascomycota</taxon>
        <taxon>Pezizomycotina</taxon>
        <taxon>Sordariomycetes</taxon>
        <taxon>Sordariomycetidae</taxon>
        <taxon>Coniochaetales</taxon>
        <taxon>Coniochaetaceae</taxon>
        <taxon>Coniochaeta</taxon>
    </lineage>
</organism>
<dbReference type="GO" id="GO:0005634">
    <property type="term" value="C:nucleus"/>
    <property type="evidence" value="ECO:0007669"/>
    <property type="project" value="TreeGrafter"/>
</dbReference>
<keyword evidence="9" id="KW-1185">Reference proteome</keyword>
<feature type="domain" description="TLDc" evidence="7">
    <location>
        <begin position="345"/>
        <end position="579"/>
    </location>
</feature>
<evidence type="ECO:0000313" key="9">
    <source>
        <dbReference type="Proteomes" id="UP000275385"/>
    </source>
</evidence>
<dbReference type="EMBL" id="QVQW01000005">
    <property type="protein sequence ID" value="RKU48434.1"/>
    <property type="molecule type" value="Genomic_DNA"/>
</dbReference>
<feature type="compositionally biased region" description="Polar residues" evidence="6">
    <location>
        <begin position="414"/>
        <end position="424"/>
    </location>
</feature>
<evidence type="ECO:0000256" key="4">
    <source>
        <dbReference type="ARBA" id="ARBA00015163"/>
    </source>
</evidence>
<evidence type="ECO:0000259" key="7">
    <source>
        <dbReference type="PROSITE" id="PS51886"/>
    </source>
</evidence>
<evidence type="ECO:0000256" key="1">
    <source>
        <dbReference type="ARBA" id="ARBA00002738"/>
    </source>
</evidence>
<evidence type="ECO:0000256" key="2">
    <source>
        <dbReference type="ARBA" id="ARBA00004496"/>
    </source>
</evidence>
<gene>
    <name evidence="8" type="primary">RTC5</name>
    <name evidence="8" type="ORF">DL546_009622</name>
</gene>
<dbReference type="InterPro" id="IPR006571">
    <property type="entry name" value="TLDc_dom"/>
</dbReference>
<feature type="compositionally biased region" description="Acidic residues" evidence="6">
    <location>
        <begin position="175"/>
        <end position="185"/>
    </location>
</feature>
<reference evidence="8 9" key="1">
    <citation type="submission" date="2018-08" db="EMBL/GenBank/DDBJ databases">
        <title>Draft genome of the lignicolous fungus Coniochaeta pulveracea.</title>
        <authorList>
            <person name="Borstlap C.J."/>
            <person name="De Witt R.N."/>
            <person name="Botha A."/>
            <person name="Volschenk H."/>
        </authorList>
    </citation>
    <scope>NUCLEOTIDE SEQUENCE [LARGE SCALE GENOMIC DNA]</scope>
    <source>
        <strain evidence="8 9">CAB683</strain>
    </source>
</reference>
<feature type="compositionally biased region" description="Basic and acidic residues" evidence="6">
    <location>
        <begin position="144"/>
        <end position="159"/>
    </location>
</feature>
<proteinExistence type="inferred from homology"/>
<dbReference type="GO" id="GO:0005737">
    <property type="term" value="C:cytoplasm"/>
    <property type="evidence" value="ECO:0007669"/>
    <property type="project" value="UniProtKB-SubCell"/>
</dbReference>
<evidence type="ECO:0000256" key="3">
    <source>
        <dbReference type="ARBA" id="ARBA00006731"/>
    </source>
</evidence>
<comment type="function">
    <text evidence="1">May be involved in a process influencing telomere capping.</text>
</comment>
<dbReference type="AlphaFoldDB" id="A0A420YKM4"/>
<evidence type="ECO:0000313" key="8">
    <source>
        <dbReference type="EMBL" id="RKU48434.1"/>
    </source>
</evidence>
<comment type="caution">
    <text evidence="8">The sequence shown here is derived from an EMBL/GenBank/DDBJ whole genome shotgun (WGS) entry which is preliminary data.</text>
</comment>
<protein>
    <recommendedName>
        <fullName evidence="4">Restriction of telomere capping protein 5</fullName>
    </recommendedName>
</protein>
<dbReference type="Pfam" id="PF07534">
    <property type="entry name" value="TLD"/>
    <property type="match status" value="1"/>
</dbReference>
<dbReference type="STRING" id="177199.A0A420YKM4"/>
<dbReference type="PANTHER" id="PTHR23354">
    <property type="entry name" value="NUCLEOLAR PROTEIN 7/ESTROGEN RECEPTOR COACTIVATOR-RELATED"/>
    <property type="match status" value="1"/>
</dbReference>
<dbReference type="GO" id="GO:0006979">
    <property type="term" value="P:response to oxidative stress"/>
    <property type="evidence" value="ECO:0007669"/>
    <property type="project" value="TreeGrafter"/>
</dbReference>
<evidence type="ECO:0000256" key="6">
    <source>
        <dbReference type="SAM" id="MobiDB-lite"/>
    </source>
</evidence>
<dbReference type="PROSITE" id="PS51886">
    <property type="entry name" value="TLDC"/>
    <property type="match status" value="1"/>
</dbReference>
<comment type="subcellular location">
    <subcellularLocation>
        <location evidence="2">Cytoplasm</location>
    </subcellularLocation>
</comment>
<dbReference type="SMART" id="SM00584">
    <property type="entry name" value="TLDc"/>
    <property type="match status" value="1"/>
</dbReference>
<accession>A0A420YKM4</accession>
<feature type="region of interest" description="Disordered" evidence="6">
    <location>
        <begin position="409"/>
        <end position="437"/>
    </location>
</feature>
<dbReference type="PANTHER" id="PTHR23354:SF130">
    <property type="entry name" value="RESTRICTION OF TELOMERE CAPPING PROTEIN 5"/>
    <property type="match status" value="1"/>
</dbReference>
<feature type="region of interest" description="Disordered" evidence="6">
    <location>
        <begin position="144"/>
        <end position="185"/>
    </location>
</feature>
<dbReference type="Proteomes" id="UP000275385">
    <property type="component" value="Unassembled WGS sequence"/>
</dbReference>
<name>A0A420YKM4_9PEZI</name>